<gene>
    <name evidence="3" type="ORF">KK1_022150</name>
</gene>
<keyword evidence="4" id="KW-1185">Reference proteome</keyword>
<dbReference type="PANTHER" id="PTHR34145">
    <property type="entry name" value="OS02G0105600 PROTEIN"/>
    <property type="match status" value="1"/>
</dbReference>
<dbReference type="InterPro" id="IPR001810">
    <property type="entry name" value="F-box_dom"/>
</dbReference>
<feature type="domain" description="At1g61320/AtMIF1 LRR" evidence="2">
    <location>
        <begin position="154"/>
        <end position="241"/>
    </location>
</feature>
<evidence type="ECO:0000259" key="1">
    <source>
        <dbReference type="Pfam" id="PF00646"/>
    </source>
</evidence>
<dbReference type="EMBL" id="CM003606">
    <property type="protein sequence ID" value="KYP68520.1"/>
    <property type="molecule type" value="Genomic_DNA"/>
</dbReference>
<dbReference type="Gramene" id="C.cajan_21515.t">
    <property type="protein sequence ID" value="C.cajan_21515.t.cds1"/>
    <property type="gene ID" value="C.cajan_21515"/>
</dbReference>
<dbReference type="AlphaFoldDB" id="A0A151TNC5"/>
<evidence type="ECO:0000313" key="3">
    <source>
        <dbReference type="EMBL" id="KYP68520.1"/>
    </source>
</evidence>
<dbReference type="InterPro" id="IPR055357">
    <property type="entry name" value="LRR_At1g61320_AtMIF1"/>
</dbReference>
<dbReference type="OMA" id="ICAENLM"/>
<dbReference type="Pfam" id="PF00646">
    <property type="entry name" value="F-box"/>
    <property type="match status" value="1"/>
</dbReference>
<evidence type="ECO:0000313" key="4">
    <source>
        <dbReference type="Proteomes" id="UP000075243"/>
    </source>
</evidence>
<protein>
    <submittedName>
        <fullName evidence="3">F-box/FBD/LRR-repeat protein At1g13570 family</fullName>
    </submittedName>
</protein>
<accession>A0A151TNC5</accession>
<feature type="domain" description="F-box" evidence="1">
    <location>
        <begin position="5"/>
        <end position="41"/>
    </location>
</feature>
<dbReference type="SUPFAM" id="SSF52047">
    <property type="entry name" value="RNI-like"/>
    <property type="match status" value="1"/>
</dbReference>
<sequence>MRDFISTMPNEIIGNILSRLTMKEAGRTSVLSTTWRYQWTHFSGVVDFDHSLRSYVLRRLHVGLLTKCIFFVSEWEKFMARLEHVMKSLKCPSMQGLRVCMDLGNPRKLPEWLKFASERNVQVLDLDFTYHFTEPFYGISDNIRNVLSSKKFEMKSLRVLRLACVDVNGEVLQCFLATCPLLETIRVTESTRLVRLKVWGQGLRLKHLELVECNILYLDICAENLMTFRYSGDYGKFNFESVPSLEEASFGGRYASYLQANMHDEDFFGVLLQVHVLKLNLSTYTVVSN</sequence>
<dbReference type="Pfam" id="PF23622">
    <property type="entry name" value="LRR_At1g61320_AtMIF1"/>
    <property type="match status" value="1"/>
</dbReference>
<organism evidence="3 4">
    <name type="scientific">Cajanus cajan</name>
    <name type="common">Pigeon pea</name>
    <name type="synonym">Cajanus indicus</name>
    <dbReference type="NCBI Taxonomy" id="3821"/>
    <lineage>
        <taxon>Eukaryota</taxon>
        <taxon>Viridiplantae</taxon>
        <taxon>Streptophyta</taxon>
        <taxon>Embryophyta</taxon>
        <taxon>Tracheophyta</taxon>
        <taxon>Spermatophyta</taxon>
        <taxon>Magnoliopsida</taxon>
        <taxon>eudicotyledons</taxon>
        <taxon>Gunneridae</taxon>
        <taxon>Pentapetalae</taxon>
        <taxon>rosids</taxon>
        <taxon>fabids</taxon>
        <taxon>Fabales</taxon>
        <taxon>Fabaceae</taxon>
        <taxon>Papilionoideae</taxon>
        <taxon>50 kb inversion clade</taxon>
        <taxon>NPAAA clade</taxon>
        <taxon>indigoferoid/millettioid clade</taxon>
        <taxon>Phaseoleae</taxon>
        <taxon>Cajanus</taxon>
    </lineage>
</organism>
<dbReference type="InterPro" id="IPR036047">
    <property type="entry name" value="F-box-like_dom_sf"/>
</dbReference>
<dbReference type="InterPro" id="IPR053772">
    <property type="entry name" value="At1g61320/At1g61330-like"/>
</dbReference>
<evidence type="ECO:0000259" key="2">
    <source>
        <dbReference type="Pfam" id="PF23622"/>
    </source>
</evidence>
<dbReference type="Proteomes" id="UP000075243">
    <property type="component" value="Chromosome 4"/>
</dbReference>
<dbReference type="Gene3D" id="3.80.10.10">
    <property type="entry name" value="Ribonuclease Inhibitor"/>
    <property type="match status" value="1"/>
</dbReference>
<proteinExistence type="predicted"/>
<dbReference type="SUPFAM" id="SSF81383">
    <property type="entry name" value="F-box domain"/>
    <property type="match status" value="1"/>
</dbReference>
<dbReference type="InterPro" id="IPR032675">
    <property type="entry name" value="LRR_dom_sf"/>
</dbReference>
<name>A0A151TNC5_CAJCA</name>
<dbReference type="STRING" id="3821.A0A151TNC5"/>
<reference evidence="3 4" key="1">
    <citation type="journal article" date="2012" name="Nat. Biotechnol.">
        <title>Draft genome sequence of pigeonpea (Cajanus cajan), an orphan legume crop of resource-poor farmers.</title>
        <authorList>
            <person name="Varshney R.K."/>
            <person name="Chen W."/>
            <person name="Li Y."/>
            <person name="Bharti A.K."/>
            <person name="Saxena R.K."/>
            <person name="Schlueter J.A."/>
            <person name="Donoghue M.T."/>
            <person name="Azam S."/>
            <person name="Fan G."/>
            <person name="Whaley A.M."/>
            <person name="Farmer A.D."/>
            <person name="Sheridan J."/>
            <person name="Iwata A."/>
            <person name="Tuteja R."/>
            <person name="Penmetsa R.V."/>
            <person name="Wu W."/>
            <person name="Upadhyaya H.D."/>
            <person name="Yang S.P."/>
            <person name="Shah T."/>
            <person name="Saxena K.B."/>
            <person name="Michael T."/>
            <person name="McCombie W.R."/>
            <person name="Yang B."/>
            <person name="Zhang G."/>
            <person name="Yang H."/>
            <person name="Wang J."/>
            <person name="Spillane C."/>
            <person name="Cook D.R."/>
            <person name="May G.D."/>
            <person name="Xu X."/>
            <person name="Jackson S.A."/>
        </authorList>
    </citation>
    <scope>NUCLEOTIDE SEQUENCE [LARGE SCALE GENOMIC DNA]</scope>
    <source>
        <strain evidence="4">cv. Asha</strain>
    </source>
</reference>
<dbReference type="PANTHER" id="PTHR34145:SF68">
    <property type="entry name" value="FBD DOMAIN-CONTAINING PROTEIN"/>
    <property type="match status" value="1"/>
</dbReference>